<sequence length="281" mass="32486">MKSWDIEHAKLIGRIIFADFLQLPLVKYKGFIENVEASPLFEKLLRKGVITKRFLSQREADCQIDSSLIMEPSRVIAKIERNSEGFSIRYTCAGFNAYYLCSGRVYSACSGAIHGTVPIVNFLIKAKLESEYGIKLSRHSIGIYRKDMGIPSSQRRLSGYKYPPLSANFSMLYPFILEEVLRNAPASPGIYEFRLKGEELEYPQCKTSVIYLGSARNLKKRLKEHLGQNSKNSHIKTFLEKYGCLFRYILVPQRWREEERKLYQLFVDTYGVPPRCNRVRP</sequence>
<accession>A0A1J4SGB0</accession>
<dbReference type="InterPro" id="IPR049311">
    <property type="entry name" value="GIY_YIG_cat"/>
</dbReference>
<dbReference type="STRING" id="1817893.AUJ66_03750"/>
<comment type="caution">
    <text evidence="2">The sequence shown here is derived from an EMBL/GenBank/DDBJ whole genome shotgun (WGS) entry which is preliminary data.</text>
</comment>
<evidence type="ECO:0000259" key="1">
    <source>
        <dbReference type="PROSITE" id="PS50164"/>
    </source>
</evidence>
<feature type="domain" description="GIY-YIG" evidence="1">
    <location>
        <begin position="186"/>
        <end position="278"/>
    </location>
</feature>
<dbReference type="InterPro" id="IPR000305">
    <property type="entry name" value="GIY-YIG_endonuc"/>
</dbReference>
<organism evidence="2 3">
    <name type="scientific">Candidatus Desantisbacteria bacterium CG1_02_38_46</name>
    <dbReference type="NCBI Taxonomy" id="1817893"/>
    <lineage>
        <taxon>Bacteria</taxon>
        <taxon>Candidatus Desantisiibacteriota</taxon>
    </lineage>
</organism>
<dbReference type="SUPFAM" id="SSF82771">
    <property type="entry name" value="GIY-YIG endonuclease"/>
    <property type="match status" value="1"/>
</dbReference>
<dbReference type="PROSITE" id="PS50164">
    <property type="entry name" value="GIY_YIG"/>
    <property type="match status" value="1"/>
</dbReference>
<dbReference type="Gene3D" id="3.40.1440.10">
    <property type="entry name" value="GIY-YIG endonuclease"/>
    <property type="match status" value="1"/>
</dbReference>
<evidence type="ECO:0000313" key="2">
    <source>
        <dbReference type="EMBL" id="OIN97317.1"/>
    </source>
</evidence>
<name>A0A1J4SGB0_9BACT</name>
<dbReference type="Gene3D" id="1.10.10.60">
    <property type="entry name" value="Homeodomain-like"/>
    <property type="match status" value="1"/>
</dbReference>
<dbReference type="Proteomes" id="UP000182278">
    <property type="component" value="Unassembled WGS sequence"/>
</dbReference>
<dbReference type="AlphaFoldDB" id="A0A1J4SGB0"/>
<dbReference type="Pfam" id="PF20815">
    <property type="entry name" value="GIY_YIG_2"/>
    <property type="match status" value="1"/>
</dbReference>
<reference evidence="2 3" key="1">
    <citation type="journal article" date="2016" name="Environ. Microbiol.">
        <title>Genomic resolution of a cold subsurface aquifer community provides metabolic insights for novel microbes adapted to high CO concentrations.</title>
        <authorList>
            <person name="Probst A.J."/>
            <person name="Castelle C.J."/>
            <person name="Singh A."/>
            <person name="Brown C.T."/>
            <person name="Anantharaman K."/>
            <person name="Sharon I."/>
            <person name="Hug L.A."/>
            <person name="Burstein D."/>
            <person name="Emerson J.B."/>
            <person name="Thomas B.C."/>
            <person name="Banfield J.F."/>
        </authorList>
    </citation>
    <scope>NUCLEOTIDE SEQUENCE [LARGE SCALE GENOMIC DNA]</scope>
    <source>
        <strain evidence="2">CG1_02_38_46</strain>
    </source>
</reference>
<proteinExistence type="predicted"/>
<gene>
    <name evidence="2" type="ORF">AUJ66_03750</name>
</gene>
<dbReference type="EMBL" id="MNUO01000053">
    <property type="protein sequence ID" value="OIN97317.1"/>
    <property type="molecule type" value="Genomic_DNA"/>
</dbReference>
<protein>
    <recommendedName>
        <fullName evidence="1">GIY-YIG domain-containing protein</fullName>
    </recommendedName>
</protein>
<evidence type="ECO:0000313" key="3">
    <source>
        <dbReference type="Proteomes" id="UP000182278"/>
    </source>
</evidence>
<dbReference type="InterPro" id="IPR035901">
    <property type="entry name" value="GIY-YIG_endonuc_sf"/>
</dbReference>